<evidence type="ECO:0000313" key="1">
    <source>
        <dbReference type="EMBL" id="KNC49887.1"/>
    </source>
</evidence>
<proteinExistence type="predicted"/>
<evidence type="ECO:0000313" key="2">
    <source>
        <dbReference type="Proteomes" id="UP000054408"/>
    </source>
</evidence>
<sequence>MAWDTGSEGKGKGKLEAGTARFEDIVNYWVALDEATKKELVAEATKVVKRPDPAMRAKLDVVYADIKNLWGFDVRGAIKAASMLSAFKLF</sequence>
<keyword evidence="2" id="KW-1185">Reference proteome</keyword>
<reference evidence="1 2" key="1">
    <citation type="submission" date="2010-05" db="EMBL/GenBank/DDBJ databases">
        <title>The Genome Sequence of Thecamonas trahens ATCC 50062.</title>
        <authorList>
            <consortium name="The Broad Institute Genome Sequencing Platform"/>
            <person name="Russ C."/>
            <person name="Cuomo C."/>
            <person name="Shea T."/>
            <person name="Young S.K."/>
            <person name="Zeng Q."/>
            <person name="Koehrsen M."/>
            <person name="Haas B."/>
            <person name="Borodovsky M."/>
            <person name="Guigo R."/>
            <person name="Alvarado L."/>
            <person name="Berlin A."/>
            <person name="Bochicchio J."/>
            <person name="Borenstein D."/>
            <person name="Chapman S."/>
            <person name="Chen Z."/>
            <person name="Freedman E."/>
            <person name="Gellesch M."/>
            <person name="Goldberg J."/>
            <person name="Griggs A."/>
            <person name="Gujja S."/>
            <person name="Heilman E."/>
            <person name="Heiman D."/>
            <person name="Hepburn T."/>
            <person name="Howarth C."/>
            <person name="Jen D."/>
            <person name="Larson L."/>
            <person name="Mehta T."/>
            <person name="Park D."/>
            <person name="Pearson M."/>
            <person name="Roberts A."/>
            <person name="Saif S."/>
            <person name="Shenoy N."/>
            <person name="Sisk P."/>
            <person name="Stolte C."/>
            <person name="Sykes S."/>
            <person name="Thomson T."/>
            <person name="Walk T."/>
            <person name="White J."/>
            <person name="Yandava C."/>
            <person name="Burger G."/>
            <person name="Gray M.W."/>
            <person name="Holland P.W.H."/>
            <person name="King N."/>
            <person name="Lang F.B.F."/>
            <person name="Roger A.J."/>
            <person name="Ruiz-Trillo I."/>
            <person name="Lander E."/>
            <person name="Nusbaum C."/>
        </authorList>
    </citation>
    <scope>NUCLEOTIDE SEQUENCE [LARGE SCALE GENOMIC DNA]</scope>
    <source>
        <strain evidence="1 2">ATCC 50062</strain>
    </source>
</reference>
<dbReference type="GeneID" id="25565410"/>
<protein>
    <submittedName>
        <fullName evidence="1">Uncharacterized protein</fullName>
    </submittedName>
</protein>
<dbReference type="RefSeq" id="XP_013757369.1">
    <property type="nucleotide sequence ID" value="XM_013901915.1"/>
</dbReference>
<dbReference type="AlphaFoldDB" id="A0A0L0DC17"/>
<dbReference type="Proteomes" id="UP000054408">
    <property type="component" value="Unassembled WGS sequence"/>
</dbReference>
<accession>A0A0L0DC17</accession>
<organism evidence="1 2">
    <name type="scientific">Thecamonas trahens ATCC 50062</name>
    <dbReference type="NCBI Taxonomy" id="461836"/>
    <lineage>
        <taxon>Eukaryota</taxon>
        <taxon>Apusozoa</taxon>
        <taxon>Apusomonadida</taxon>
        <taxon>Apusomonadidae</taxon>
        <taxon>Thecamonas</taxon>
    </lineage>
</organism>
<name>A0A0L0DC17_THETB</name>
<dbReference type="EMBL" id="GL349458">
    <property type="protein sequence ID" value="KNC49887.1"/>
    <property type="molecule type" value="Genomic_DNA"/>
</dbReference>
<gene>
    <name evidence="1" type="ORF">AMSG_06184</name>
</gene>